<evidence type="ECO:0000256" key="6">
    <source>
        <dbReference type="ARBA" id="ARBA00023163"/>
    </source>
</evidence>
<dbReference type="InterPro" id="IPR004026">
    <property type="entry name" value="Ada_DNA_repair_Zn-bd"/>
</dbReference>
<dbReference type="Pfam" id="PF12833">
    <property type="entry name" value="HTH_18"/>
    <property type="match status" value="1"/>
</dbReference>
<dbReference type="SMART" id="SM00342">
    <property type="entry name" value="HTH_ARAC"/>
    <property type="match status" value="1"/>
</dbReference>
<organism evidence="9 10">
    <name type="scientific">Pseudoalteromonas citrea</name>
    <dbReference type="NCBI Taxonomy" id="43655"/>
    <lineage>
        <taxon>Bacteria</taxon>
        <taxon>Pseudomonadati</taxon>
        <taxon>Pseudomonadota</taxon>
        <taxon>Gammaproteobacteria</taxon>
        <taxon>Alteromonadales</taxon>
        <taxon>Pseudoalteromonadaceae</taxon>
        <taxon>Pseudoalteromonas</taxon>
    </lineage>
</organism>
<evidence type="ECO:0000256" key="5">
    <source>
        <dbReference type="ARBA" id="ARBA00023159"/>
    </source>
</evidence>
<protein>
    <submittedName>
        <fullName evidence="9">AraC family transcriptional regulator, regulatory protein of adaptative response / DNA-3-methyladenine glycosylase II</fullName>
    </submittedName>
</protein>
<keyword evidence="3" id="KW-0227">DNA damage</keyword>
<evidence type="ECO:0000313" key="9">
    <source>
        <dbReference type="EMBL" id="KAF7764477.1"/>
    </source>
</evidence>
<evidence type="ECO:0000256" key="4">
    <source>
        <dbReference type="ARBA" id="ARBA00023015"/>
    </source>
</evidence>
<dbReference type="SUPFAM" id="SSF46689">
    <property type="entry name" value="Homeodomain-like"/>
    <property type="match status" value="2"/>
</dbReference>
<dbReference type="GO" id="GO:0006307">
    <property type="term" value="P:DNA alkylation repair"/>
    <property type="evidence" value="ECO:0007669"/>
    <property type="project" value="TreeGrafter"/>
</dbReference>
<dbReference type="Pfam" id="PF06029">
    <property type="entry name" value="AlkA_N"/>
    <property type="match status" value="1"/>
</dbReference>
<dbReference type="Proteomes" id="UP000016487">
    <property type="component" value="Unassembled WGS sequence"/>
</dbReference>
<dbReference type="SUPFAM" id="SSF57884">
    <property type="entry name" value="Ada DNA repair protein, N-terminal domain (N-Ada 10)"/>
    <property type="match status" value="1"/>
</dbReference>
<dbReference type="SUPFAM" id="SSF55945">
    <property type="entry name" value="TATA-box binding protein-like"/>
    <property type="match status" value="1"/>
</dbReference>
<proteinExistence type="predicted"/>
<dbReference type="GO" id="GO:0003700">
    <property type="term" value="F:DNA-binding transcription factor activity"/>
    <property type="evidence" value="ECO:0007669"/>
    <property type="project" value="InterPro"/>
</dbReference>
<dbReference type="InterPro" id="IPR018060">
    <property type="entry name" value="HTH_AraC"/>
</dbReference>
<dbReference type="InterPro" id="IPR037046">
    <property type="entry name" value="AlkA_N_sf"/>
</dbReference>
<keyword evidence="2" id="KW-0489">Methyltransferase</keyword>
<keyword evidence="7" id="KW-0234">DNA repair</keyword>
<dbReference type="GO" id="GO:0008168">
    <property type="term" value="F:methyltransferase activity"/>
    <property type="evidence" value="ECO:0007669"/>
    <property type="project" value="UniProtKB-KW"/>
</dbReference>
<dbReference type="GO" id="GO:0008270">
    <property type="term" value="F:zinc ion binding"/>
    <property type="evidence" value="ECO:0007669"/>
    <property type="project" value="InterPro"/>
</dbReference>
<dbReference type="Gene3D" id="1.10.340.30">
    <property type="entry name" value="Hypothetical protein, domain 2"/>
    <property type="match status" value="1"/>
</dbReference>
<accession>A0AAD4FPX8</accession>
<dbReference type="AlphaFoldDB" id="A0AAD4FPX8"/>
<dbReference type="PANTHER" id="PTHR43003">
    <property type="entry name" value="DNA-3-METHYLADENINE GLYCOSYLASE"/>
    <property type="match status" value="1"/>
</dbReference>
<dbReference type="GO" id="GO:0032993">
    <property type="term" value="C:protein-DNA complex"/>
    <property type="evidence" value="ECO:0007669"/>
    <property type="project" value="TreeGrafter"/>
</dbReference>
<feature type="domain" description="HTH araC/xylS-type" evidence="8">
    <location>
        <begin position="96"/>
        <end position="194"/>
    </location>
</feature>
<dbReference type="Gene3D" id="3.30.310.20">
    <property type="entry name" value="DNA-3-methyladenine glycosylase AlkA, N-terminal domain"/>
    <property type="match status" value="1"/>
</dbReference>
<evidence type="ECO:0000256" key="1">
    <source>
        <dbReference type="ARBA" id="ARBA00001947"/>
    </source>
</evidence>
<keyword evidence="5" id="KW-0010">Activator</keyword>
<evidence type="ECO:0000256" key="2">
    <source>
        <dbReference type="ARBA" id="ARBA00022603"/>
    </source>
</evidence>
<dbReference type="GO" id="GO:0032259">
    <property type="term" value="P:methylation"/>
    <property type="evidence" value="ECO:0007669"/>
    <property type="project" value="UniProtKB-KW"/>
</dbReference>
<evidence type="ECO:0000313" key="10">
    <source>
        <dbReference type="Proteomes" id="UP000016487"/>
    </source>
</evidence>
<dbReference type="Gene3D" id="3.40.10.10">
    <property type="entry name" value="DNA Methylphosphotriester Repair Domain"/>
    <property type="match status" value="1"/>
</dbReference>
<sequence>MKYRYCDEWFMYSPEVCQQARKSRDHRFDGLFFVAVKSTGIYCRPICPAPTAHEKNVAYYEHAYHAAEAGFRPCIRCRPDSAPGSYAWLGVETTAVRAKKLIDEGVLSGISVKRLADRLGISQRYLNTLFKKYYGTSPKQYGLYKQCDLAKQLLQQTHLPVSQVAFASGFNSLRRFNDAFAKLFLLSPSQFRKERHISDTPITLSMAFRPPYNWAALHKFLSVRLIEPIEWLTELSYGRTFSLLGYSGSFTAHFDETCHNFKVEINISDIRGLHLIVANIRRVLDLDADPDFINHHLTQSLPADTALVKGLRLPGIWDPFEAGIRAVLGQQVSVKAAKNLLCKLVEHKGGKSDYAEALFPDAESLQFCDFDFFKMPGARKKALQSLAQYYVQHPDNDNLDTWLTIKGIGPWTVDYAKMRGQSNPDIYLAGDLGVKKAFTSFGNIDTDKCAPFRSYLTFQLWSTL</sequence>
<dbReference type="InterPro" id="IPR035451">
    <property type="entry name" value="Ada-like_dom_sf"/>
</dbReference>
<dbReference type="GO" id="GO:0043565">
    <property type="term" value="F:sequence-specific DNA binding"/>
    <property type="evidence" value="ECO:0007669"/>
    <property type="project" value="InterPro"/>
</dbReference>
<dbReference type="GO" id="GO:0008725">
    <property type="term" value="F:DNA-3-methyladenine glycosylase activity"/>
    <property type="evidence" value="ECO:0007669"/>
    <property type="project" value="TreeGrafter"/>
</dbReference>
<dbReference type="GO" id="GO:0043916">
    <property type="term" value="F:DNA-7-methylguanine glycosylase activity"/>
    <property type="evidence" value="ECO:0007669"/>
    <property type="project" value="TreeGrafter"/>
</dbReference>
<dbReference type="InterPro" id="IPR051912">
    <property type="entry name" value="Alkylbase_DNA_Glycosylase/TA"/>
</dbReference>
<keyword evidence="4" id="KW-0805">Transcription regulation</keyword>
<dbReference type="InterPro" id="IPR011257">
    <property type="entry name" value="DNA_glycosylase"/>
</dbReference>
<dbReference type="InterPro" id="IPR010316">
    <property type="entry name" value="AlkA_N"/>
</dbReference>
<dbReference type="EMBL" id="AHBZ03000027">
    <property type="protein sequence ID" value="KAF7764477.1"/>
    <property type="molecule type" value="Genomic_DNA"/>
</dbReference>
<dbReference type="Pfam" id="PF02805">
    <property type="entry name" value="Ada_Zn_binding"/>
    <property type="match status" value="1"/>
</dbReference>
<dbReference type="InterPro" id="IPR009057">
    <property type="entry name" value="Homeodomain-like_sf"/>
</dbReference>
<dbReference type="SMART" id="SM01009">
    <property type="entry name" value="AlkA_N"/>
    <property type="match status" value="1"/>
</dbReference>
<dbReference type="Gene3D" id="1.10.10.60">
    <property type="entry name" value="Homeodomain-like"/>
    <property type="match status" value="2"/>
</dbReference>
<reference evidence="9" key="1">
    <citation type="journal article" date="2012" name="J. Bacteriol.">
        <title>Genome sequences of type strains of seven species of the marine bacterium Pseudoalteromonas.</title>
        <authorList>
            <person name="Xie B.B."/>
            <person name="Shu Y.L."/>
            <person name="Qin Q.L."/>
            <person name="Rong J.C."/>
            <person name="Zhang X.Y."/>
            <person name="Chen X.L."/>
            <person name="Shi M."/>
            <person name="He H.L."/>
            <person name="Zhou B.C."/>
            <person name="Zhang Y.Z."/>
        </authorList>
    </citation>
    <scope>NUCLEOTIDE SEQUENCE</scope>
    <source>
        <strain evidence="9">DSM 8771</strain>
    </source>
</reference>
<dbReference type="SUPFAM" id="SSF48150">
    <property type="entry name" value="DNA-glycosylase"/>
    <property type="match status" value="1"/>
</dbReference>
<dbReference type="GO" id="GO:0032131">
    <property type="term" value="F:alkylated DNA binding"/>
    <property type="evidence" value="ECO:0007669"/>
    <property type="project" value="TreeGrafter"/>
</dbReference>
<keyword evidence="6" id="KW-0804">Transcription</keyword>
<evidence type="ECO:0000259" key="8">
    <source>
        <dbReference type="PROSITE" id="PS01124"/>
    </source>
</evidence>
<reference evidence="9" key="2">
    <citation type="submission" date="2015-03" db="EMBL/GenBank/DDBJ databases">
        <title>Genome sequence of Pseudoalteromonas citrea.</title>
        <authorList>
            <person name="Xie B.-B."/>
            <person name="Rong J.-C."/>
            <person name="Qin Q.-L."/>
            <person name="Zhang Y.-Z."/>
        </authorList>
    </citation>
    <scope>NUCLEOTIDE SEQUENCE</scope>
    <source>
        <strain evidence="9">DSM 8771</strain>
    </source>
</reference>
<comment type="caution">
    <text evidence="9">The sequence shown here is derived from an EMBL/GenBank/DDBJ whole genome shotgun (WGS) entry which is preliminary data.</text>
</comment>
<evidence type="ECO:0000256" key="7">
    <source>
        <dbReference type="ARBA" id="ARBA00023204"/>
    </source>
</evidence>
<gene>
    <name evidence="9" type="primary">ada-alkA</name>
    <name evidence="9" type="ORF">PCIT_b0484</name>
</gene>
<evidence type="ECO:0000256" key="3">
    <source>
        <dbReference type="ARBA" id="ARBA00022763"/>
    </source>
</evidence>
<dbReference type="PANTHER" id="PTHR43003:SF13">
    <property type="entry name" value="DNA-3-METHYLADENINE GLYCOSYLASE 2"/>
    <property type="match status" value="1"/>
</dbReference>
<name>A0AAD4FPX8_9GAMM</name>
<comment type="cofactor">
    <cofactor evidence="1">
        <name>Zn(2+)</name>
        <dbReference type="ChEBI" id="CHEBI:29105"/>
    </cofactor>
</comment>
<keyword evidence="2" id="KW-0808">Transferase</keyword>
<dbReference type="PROSITE" id="PS01124">
    <property type="entry name" value="HTH_ARAC_FAMILY_2"/>
    <property type="match status" value="1"/>
</dbReference>
<dbReference type="GO" id="GO:0005737">
    <property type="term" value="C:cytoplasm"/>
    <property type="evidence" value="ECO:0007669"/>
    <property type="project" value="TreeGrafter"/>
</dbReference>
<dbReference type="GO" id="GO:0006285">
    <property type="term" value="P:base-excision repair, AP site formation"/>
    <property type="evidence" value="ECO:0007669"/>
    <property type="project" value="TreeGrafter"/>
</dbReference>